<comment type="caution">
    <text evidence="1">The sequence shown here is derived from an EMBL/GenBank/DDBJ whole genome shotgun (WGS) entry which is preliminary data.</text>
</comment>
<keyword evidence="1" id="KW-0649">Protein kinase inhibitor</keyword>
<protein>
    <submittedName>
        <fullName evidence="1">cAMP-dependent protein kinase inhibitor alpha</fullName>
    </submittedName>
</protein>
<organism evidence="1 2">
    <name type="scientific">Grus japonensis</name>
    <name type="common">Japanese crane</name>
    <name type="synonym">Red-crowned crane</name>
    <dbReference type="NCBI Taxonomy" id="30415"/>
    <lineage>
        <taxon>Eukaryota</taxon>
        <taxon>Metazoa</taxon>
        <taxon>Chordata</taxon>
        <taxon>Craniata</taxon>
        <taxon>Vertebrata</taxon>
        <taxon>Euteleostomi</taxon>
        <taxon>Archelosauria</taxon>
        <taxon>Archosauria</taxon>
        <taxon>Dinosauria</taxon>
        <taxon>Saurischia</taxon>
        <taxon>Theropoda</taxon>
        <taxon>Coelurosauria</taxon>
        <taxon>Aves</taxon>
        <taxon>Neognathae</taxon>
        <taxon>Neoaves</taxon>
        <taxon>Gruiformes</taxon>
        <taxon>Gruidae</taxon>
        <taxon>Grus</taxon>
    </lineage>
</organism>
<dbReference type="Proteomes" id="UP001623348">
    <property type="component" value="Unassembled WGS sequence"/>
</dbReference>
<reference evidence="1 2" key="1">
    <citation type="submission" date="2024-06" db="EMBL/GenBank/DDBJ databases">
        <title>The draft genome of Grus japonensis, version 3.</title>
        <authorList>
            <person name="Nabeshima K."/>
            <person name="Suzuki S."/>
            <person name="Onuma M."/>
        </authorList>
    </citation>
    <scope>NUCLEOTIDE SEQUENCE [LARGE SCALE GENOMIC DNA]</scope>
    <source>
        <strain evidence="1 2">451A</strain>
    </source>
</reference>
<sequence length="228" mass="25576">MRRGAMLDLVLTNKEGPVGNVKLKGSLGCSDYDEMVEFKILKAARRVHNKLTTLDFRRADFGLFRDLLGRVPWDKALEGRGAQEICNTDSGIECTLSKFADDTKLCDVVNTPEGRDAIQRDLDRLGRWARVNLLKLNKAKCKVLHMGSGNSKHSYRLGGEWIESSSEKDLEVVFDACLGKTDSYEDSVITIPSYPGLRDSNIAHLLIDTVAYTVEQKLGHTKVYRIRV</sequence>
<dbReference type="AlphaFoldDB" id="A0ABC9WU63"/>
<gene>
    <name evidence="1" type="ORF">GRJ2_001364900</name>
</gene>
<dbReference type="EMBL" id="BAAFJT010000004">
    <property type="protein sequence ID" value="GAB0188996.1"/>
    <property type="molecule type" value="Genomic_DNA"/>
</dbReference>
<evidence type="ECO:0000313" key="2">
    <source>
        <dbReference type="Proteomes" id="UP001623348"/>
    </source>
</evidence>
<accession>A0ABC9WU63</accession>
<dbReference type="GO" id="GO:0004860">
    <property type="term" value="F:protein kinase inhibitor activity"/>
    <property type="evidence" value="ECO:0007669"/>
    <property type="project" value="UniProtKB-KW"/>
</dbReference>
<evidence type="ECO:0000313" key="1">
    <source>
        <dbReference type="EMBL" id="GAB0188996.1"/>
    </source>
</evidence>
<dbReference type="PANTHER" id="PTHR33332">
    <property type="entry name" value="REVERSE TRANSCRIPTASE DOMAIN-CONTAINING PROTEIN"/>
    <property type="match status" value="1"/>
</dbReference>
<keyword evidence="2" id="KW-1185">Reference proteome</keyword>
<proteinExistence type="predicted"/>
<name>A0ABC9WU63_GRUJA</name>